<proteinExistence type="predicted"/>
<accession>A0A2H0RK76</accession>
<dbReference type="EMBL" id="PCYL01000023">
    <property type="protein sequence ID" value="PIR46898.1"/>
    <property type="molecule type" value="Genomic_DNA"/>
</dbReference>
<organism evidence="2 3">
    <name type="scientific">Candidatus Vogelbacteria bacterium CG10_big_fil_rev_8_21_14_0_10_45_14</name>
    <dbReference type="NCBI Taxonomy" id="1975042"/>
    <lineage>
        <taxon>Bacteria</taxon>
        <taxon>Candidatus Vogeliibacteriota</taxon>
    </lineage>
</organism>
<dbReference type="Proteomes" id="UP000230833">
    <property type="component" value="Unassembled WGS sequence"/>
</dbReference>
<keyword evidence="1" id="KW-0812">Transmembrane</keyword>
<name>A0A2H0RK76_9BACT</name>
<evidence type="ECO:0000256" key="1">
    <source>
        <dbReference type="SAM" id="Phobius"/>
    </source>
</evidence>
<evidence type="ECO:0000313" key="3">
    <source>
        <dbReference type="Proteomes" id="UP000230833"/>
    </source>
</evidence>
<dbReference type="AlphaFoldDB" id="A0A2H0RK76"/>
<feature type="transmembrane region" description="Helical" evidence="1">
    <location>
        <begin position="12"/>
        <end position="31"/>
    </location>
</feature>
<keyword evidence="1" id="KW-0472">Membrane</keyword>
<comment type="caution">
    <text evidence="2">The sequence shown here is derived from an EMBL/GenBank/DDBJ whole genome shotgun (WGS) entry which is preliminary data.</text>
</comment>
<gene>
    <name evidence="2" type="ORF">COV07_01820</name>
</gene>
<sequence length="254" mass="28376">MISWSTKRRLSILGSILLVIFFAFGMTWYYGIREPVSCQDGLKNGDELGVDCGGSCGAVCKEELVPLSVVWSKVFPLRDEYYNVAALILNPNQRFSSSKLAYVFKLYDNNNILITEREGITFANANERFLIMEPQVSVGKRVPVRAFIELFPAEWNRLDSVPVSGMVSTRELELTQGEQPRLSAKIRNEGLEPVYDISVLALILDRNDNAIAVSSTFVNSLTGGAEEQLFFTWPNAFDGVAVAASIYPRLDRTK</sequence>
<protein>
    <submittedName>
        <fullName evidence="2">Uncharacterized protein</fullName>
    </submittedName>
</protein>
<evidence type="ECO:0000313" key="2">
    <source>
        <dbReference type="EMBL" id="PIR46898.1"/>
    </source>
</evidence>
<keyword evidence="1" id="KW-1133">Transmembrane helix</keyword>
<reference evidence="2 3" key="1">
    <citation type="submission" date="2017-09" db="EMBL/GenBank/DDBJ databases">
        <title>Depth-based differentiation of microbial function through sediment-hosted aquifers and enrichment of novel symbionts in the deep terrestrial subsurface.</title>
        <authorList>
            <person name="Probst A.J."/>
            <person name="Ladd B."/>
            <person name="Jarett J.K."/>
            <person name="Geller-Mcgrath D.E."/>
            <person name="Sieber C.M."/>
            <person name="Emerson J.B."/>
            <person name="Anantharaman K."/>
            <person name="Thomas B.C."/>
            <person name="Malmstrom R."/>
            <person name="Stieglmeier M."/>
            <person name="Klingl A."/>
            <person name="Woyke T."/>
            <person name="Ryan C.M."/>
            <person name="Banfield J.F."/>
        </authorList>
    </citation>
    <scope>NUCLEOTIDE SEQUENCE [LARGE SCALE GENOMIC DNA]</scope>
    <source>
        <strain evidence="2">CG10_big_fil_rev_8_21_14_0_10_45_14</strain>
    </source>
</reference>